<evidence type="ECO:0000313" key="19">
    <source>
        <dbReference type="Proteomes" id="UP000008820"/>
    </source>
</evidence>
<feature type="domain" description="Endoplasmic reticulum metallopeptidase 1/1-A TM" evidence="17">
    <location>
        <begin position="412"/>
        <end position="630"/>
    </location>
</feature>
<proteinExistence type="inferred from homology"/>
<keyword evidence="4" id="KW-0645">Protease</keyword>
<evidence type="ECO:0000256" key="4">
    <source>
        <dbReference type="ARBA" id="ARBA00022670"/>
    </source>
</evidence>
<dbReference type="EnsemblMetazoa" id="AAEL002432-RA">
    <property type="protein sequence ID" value="AAEL002432-PA"/>
    <property type="gene ID" value="AAEL002432"/>
</dbReference>
<dbReference type="Pfam" id="PF22249">
    <property type="entry name" value="ERMP1-TM"/>
    <property type="match status" value="1"/>
</dbReference>
<dbReference type="Proteomes" id="UP000008820">
    <property type="component" value="Chromosome 1"/>
</dbReference>
<keyword evidence="11" id="KW-0482">Metalloprotease</keyword>
<keyword evidence="9" id="KW-0862">Zinc</keyword>
<evidence type="ECO:0000259" key="15">
    <source>
        <dbReference type="Pfam" id="PF04389"/>
    </source>
</evidence>
<dbReference type="InterPro" id="IPR048024">
    <property type="entry name" value="Fxna-like_M28_dom"/>
</dbReference>
<dbReference type="PANTHER" id="PTHR12147:SF22">
    <property type="entry name" value="ENDOPLASMIC RETICULUM METALLOPEPTIDASE 1"/>
    <property type="match status" value="1"/>
</dbReference>
<dbReference type="PANTHER" id="PTHR12147">
    <property type="entry name" value="METALLOPEPTIDASE M28 FAMILY MEMBER"/>
    <property type="match status" value="1"/>
</dbReference>
<keyword evidence="8" id="KW-0256">Endoplasmic reticulum</keyword>
<keyword evidence="5" id="KW-0812">Transmembrane</keyword>
<dbReference type="InterPro" id="IPR007484">
    <property type="entry name" value="Peptidase_M28"/>
</dbReference>
<reference evidence="18 19" key="1">
    <citation type="submission" date="2017-06" db="EMBL/GenBank/DDBJ databases">
        <title>Aedes aegypti genome working group (AGWG) sequencing and assembly.</title>
        <authorList>
            <consortium name="Aedes aegypti Genome Working Group (AGWG)"/>
            <person name="Matthews B.J."/>
        </authorList>
    </citation>
    <scope>NUCLEOTIDE SEQUENCE [LARGE SCALE GENOMIC DNA]</scope>
    <source>
        <strain evidence="18 19">LVP_AGWG</strain>
    </source>
</reference>
<dbReference type="VEuPathDB" id="VectorBase:AAEL002432"/>
<accession>A0A1S4F1Q1</accession>
<comment type="subcellular location">
    <subcellularLocation>
        <location evidence="2">Endoplasmic reticulum membrane</location>
        <topology evidence="2">Multi-pass membrane protein</topology>
    </subcellularLocation>
</comment>
<keyword evidence="10" id="KW-1133">Transmembrane helix</keyword>
<dbReference type="AlphaFoldDB" id="A0A1S4F1Q1"/>
<keyword evidence="19" id="KW-1185">Reference proteome</keyword>
<sequence length="877" mass="98026">MPKPKKNPKTVNFDIDHDANNIHRISAGYGIVIVILVLAAGSVTNYFLTNLPDALTVADLEQYPVAFIAERAWDNLKSFTDLGPRVAGSKANDELAVGIFKREIKTIQATKHVNQEVIMENQVVTGAFNFTFYGTSMTTVYRNIQNIVVKLKGKKDDALLLNCHFDTVPSSPGASDDVASCAVMLEILRVMSRMPEQNMHSIIFLFNGAEETLLQASHGFITQHKWAKDVKAFLNLESAGSGGKEVLFQTGPNSPWMIDAYAKSVRHPFAQAMAEELFHTKLIPSDTDFRIFRDYGNIPGMDLAHFLHGYRYHTKYDSLDYLSLPVLQRTGDNVLALTREIANSEHLSTSNAEPGSNTVFFDFLGLFFVKYSMRSAMLINATVALLAVLIPYLGLSAATGNRANKAIRTEALYGFASILLGALLSVTTCAAIASQMEALDKLMTWYSNTWLILGIYCAPALASHCLMQMFFNAFFENKKSVLTTGMITQARLIGVNVFWSILSLSFTFANLRSAYIFMVLQMCSLTSTIPIVLSGLQRTVRKWILLHLMVQFIAIVCTSFYYIIFVNLFVPITGRSGTVVNPDMIIGIVAAIGVLLSCSYLLPLMSLVKNPLKITASFSAVALVALILACFTPIGFPYRDASNGNPTTQRHLVTHTFRLFHDELGLLRHVDHGFLFEVQDRNGGRTLQQYIASDDSFVPMEKMESCANEFFCAIPLDAMWRQAHFNHFWQPAEAPPETHNMFTLAYEETKQLSERVRRIRFKAEGSLQSSIFIGTKPGVELVAWSLQDVIPPPVKFNDQEGYFAYITHGVPSGPWNITMDFETQDQKHEGFLADLGVVTKLWEYHEMHTEDFKKLLQKFPSWAHVVPSVAVVNMLTI</sequence>
<dbReference type="Gene3D" id="3.40.630.10">
    <property type="entry name" value="Zn peptidases"/>
    <property type="match status" value="1"/>
</dbReference>
<reference evidence="18" key="2">
    <citation type="submission" date="2020-05" db="UniProtKB">
        <authorList>
            <consortium name="EnsemblMetazoa"/>
        </authorList>
    </citation>
    <scope>IDENTIFICATION</scope>
    <source>
        <strain evidence="18">LVP_AGWG</strain>
    </source>
</reference>
<organism evidence="18 19">
    <name type="scientific">Aedes aegypti</name>
    <name type="common">Yellowfever mosquito</name>
    <name type="synonym">Culex aegypti</name>
    <dbReference type="NCBI Taxonomy" id="7159"/>
    <lineage>
        <taxon>Eukaryota</taxon>
        <taxon>Metazoa</taxon>
        <taxon>Ecdysozoa</taxon>
        <taxon>Arthropoda</taxon>
        <taxon>Hexapoda</taxon>
        <taxon>Insecta</taxon>
        <taxon>Pterygota</taxon>
        <taxon>Neoptera</taxon>
        <taxon>Endopterygota</taxon>
        <taxon>Diptera</taxon>
        <taxon>Nematocera</taxon>
        <taxon>Culicoidea</taxon>
        <taxon>Culicidae</taxon>
        <taxon>Culicinae</taxon>
        <taxon>Aedini</taxon>
        <taxon>Aedes</taxon>
        <taxon>Stegomyia</taxon>
    </lineage>
</organism>
<dbReference type="GO" id="GO:0008235">
    <property type="term" value="F:metalloexopeptidase activity"/>
    <property type="evidence" value="ECO:0007669"/>
    <property type="project" value="InterPro"/>
</dbReference>
<dbReference type="InterPro" id="IPR045175">
    <property type="entry name" value="M28_fam"/>
</dbReference>
<feature type="domain" description="Endoplasmic reticulum metallopeptidase 1-like C-terminal" evidence="16">
    <location>
        <begin position="646"/>
        <end position="873"/>
    </location>
</feature>
<evidence type="ECO:0000256" key="10">
    <source>
        <dbReference type="ARBA" id="ARBA00022989"/>
    </source>
</evidence>
<evidence type="ECO:0000256" key="8">
    <source>
        <dbReference type="ARBA" id="ARBA00022824"/>
    </source>
</evidence>
<dbReference type="SUPFAM" id="SSF53187">
    <property type="entry name" value="Zn-dependent exopeptidases"/>
    <property type="match status" value="1"/>
</dbReference>
<dbReference type="GO" id="GO:0046872">
    <property type="term" value="F:metal ion binding"/>
    <property type="evidence" value="ECO:0007669"/>
    <property type="project" value="UniProtKB-KW"/>
</dbReference>
<evidence type="ECO:0000256" key="11">
    <source>
        <dbReference type="ARBA" id="ARBA00023049"/>
    </source>
</evidence>
<name>A0A1S4F1Q1_AEDAE</name>
<evidence type="ECO:0000259" key="17">
    <source>
        <dbReference type="Pfam" id="PF22249"/>
    </source>
</evidence>
<keyword evidence="7" id="KW-0378">Hydrolase</keyword>
<dbReference type="CDD" id="cd03875">
    <property type="entry name" value="M28_Fxna_like"/>
    <property type="match status" value="1"/>
</dbReference>
<comment type="similarity">
    <text evidence="3">Belongs to the peptidase M28 family.</text>
</comment>
<dbReference type="GO" id="GO:0006508">
    <property type="term" value="P:proteolysis"/>
    <property type="evidence" value="ECO:0007669"/>
    <property type="project" value="UniProtKB-KW"/>
</dbReference>
<feature type="domain" description="Peptidase M28" evidence="15">
    <location>
        <begin position="146"/>
        <end position="337"/>
    </location>
</feature>
<evidence type="ECO:0000259" key="16">
    <source>
        <dbReference type="Pfam" id="PF22248"/>
    </source>
</evidence>
<evidence type="ECO:0000256" key="5">
    <source>
        <dbReference type="ARBA" id="ARBA00022692"/>
    </source>
</evidence>
<evidence type="ECO:0000313" key="18">
    <source>
        <dbReference type="EnsemblMetazoa" id="AAEL002432-PA"/>
    </source>
</evidence>
<keyword evidence="13" id="KW-0325">Glycoprotein</keyword>
<comment type="cofactor">
    <cofactor evidence="1">
        <name>Zn(2+)</name>
        <dbReference type="ChEBI" id="CHEBI:29105"/>
    </cofactor>
</comment>
<evidence type="ECO:0000256" key="14">
    <source>
        <dbReference type="ARBA" id="ARBA00078796"/>
    </source>
</evidence>
<evidence type="ECO:0000256" key="12">
    <source>
        <dbReference type="ARBA" id="ARBA00023136"/>
    </source>
</evidence>
<gene>
    <name evidence="18" type="primary">5574589</name>
</gene>
<evidence type="ECO:0000256" key="2">
    <source>
        <dbReference type="ARBA" id="ARBA00004477"/>
    </source>
</evidence>
<evidence type="ECO:0000256" key="3">
    <source>
        <dbReference type="ARBA" id="ARBA00010918"/>
    </source>
</evidence>
<protein>
    <recommendedName>
        <fullName evidence="14">FXNA-like protease</fullName>
    </recommendedName>
</protein>
<dbReference type="InterPro" id="IPR053974">
    <property type="entry name" value="ERMP1_1-A_TM"/>
</dbReference>
<dbReference type="FunFam" id="3.40.630.10:FF:000008">
    <property type="entry name" value="Endoplasmic reticulum metallopeptidase 1"/>
    <property type="match status" value="1"/>
</dbReference>
<keyword evidence="6" id="KW-0479">Metal-binding</keyword>
<dbReference type="OrthoDB" id="76293at2759"/>
<dbReference type="GO" id="GO:0005789">
    <property type="term" value="C:endoplasmic reticulum membrane"/>
    <property type="evidence" value="ECO:0007669"/>
    <property type="project" value="UniProtKB-SubCell"/>
</dbReference>
<dbReference type="InterPro" id="IPR053973">
    <property type="entry name" value="ERMP1-like_C"/>
</dbReference>
<dbReference type="InParanoid" id="A0A1S4F1Q1"/>
<dbReference type="Pfam" id="PF04389">
    <property type="entry name" value="Peptidase_M28"/>
    <property type="match status" value="1"/>
</dbReference>
<evidence type="ECO:0000256" key="1">
    <source>
        <dbReference type="ARBA" id="ARBA00001947"/>
    </source>
</evidence>
<evidence type="ECO:0000256" key="7">
    <source>
        <dbReference type="ARBA" id="ARBA00022801"/>
    </source>
</evidence>
<evidence type="ECO:0000256" key="6">
    <source>
        <dbReference type="ARBA" id="ARBA00022723"/>
    </source>
</evidence>
<dbReference type="Pfam" id="PF22248">
    <property type="entry name" value="ERMP1_C"/>
    <property type="match status" value="1"/>
</dbReference>
<evidence type="ECO:0000256" key="9">
    <source>
        <dbReference type="ARBA" id="ARBA00022833"/>
    </source>
</evidence>
<keyword evidence="12" id="KW-0472">Membrane</keyword>
<evidence type="ECO:0000256" key="13">
    <source>
        <dbReference type="ARBA" id="ARBA00023180"/>
    </source>
</evidence>